<organism evidence="2 3">
    <name type="scientific">Leptosia nina</name>
    <dbReference type="NCBI Taxonomy" id="320188"/>
    <lineage>
        <taxon>Eukaryota</taxon>
        <taxon>Metazoa</taxon>
        <taxon>Ecdysozoa</taxon>
        <taxon>Arthropoda</taxon>
        <taxon>Hexapoda</taxon>
        <taxon>Insecta</taxon>
        <taxon>Pterygota</taxon>
        <taxon>Neoptera</taxon>
        <taxon>Endopterygota</taxon>
        <taxon>Lepidoptera</taxon>
        <taxon>Glossata</taxon>
        <taxon>Ditrysia</taxon>
        <taxon>Papilionoidea</taxon>
        <taxon>Pieridae</taxon>
        <taxon>Pierinae</taxon>
        <taxon>Leptosia</taxon>
    </lineage>
</organism>
<feature type="region of interest" description="Disordered" evidence="1">
    <location>
        <begin position="305"/>
        <end position="561"/>
    </location>
</feature>
<feature type="compositionally biased region" description="Basic and acidic residues" evidence="1">
    <location>
        <begin position="515"/>
        <end position="528"/>
    </location>
</feature>
<dbReference type="AlphaFoldDB" id="A0AAV1J7S0"/>
<protein>
    <submittedName>
        <fullName evidence="2">Uncharacterized protein</fullName>
    </submittedName>
</protein>
<feature type="compositionally biased region" description="Basic and acidic residues" evidence="1">
    <location>
        <begin position="573"/>
        <end position="595"/>
    </location>
</feature>
<comment type="caution">
    <text evidence="2">The sequence shown here is derived from an EMBL/GenBank/DDBJ whole genome shotgun (WGS) entry which is preliminary data.</text>
</comment>
<feature type="compositionally biased region" description="Acidic residues" evidence="1">
    <location>
        <begin position="453"/>
        <end position="472"/>
    </location>
</feature>
<sequence>MNPPSALAGAMSRERKPFTYTPGGLDLSEIKSERMAQRLMRNAMNQGVPETPPHAIQSPPPLSMPVVMPNYNCLPVQVFPTFQLPANPKTLLRTRSNPDPYDKLPGKSSDLNTVSNNTLPRKHSYNETPTNYGSSAKTQLVERNDSEFIQNTLNKQTKPDAVIPKTYESMRPVYFDAIPERPTITDYKSINETNTVPLVDIDQTYIKKEETKVLNEKSTSEESTENRNGDTNTAITLKLPTKKSEAKTETKVEVVKNTLPDGSIQEVKTTTTTTTIDGRTEITTEKETTTYPKCDDEDVEYEIVEEEEEETNETEVINQNEINQNTNTNKHEAQLNGKEEENEDESKEHEVVLSKNDGQIITEEEKHESSTTKKVVIIQSETKSDEENEEEYEEIDEPDNVESEEIVTVKNITEDTEKQEIQDKNVVHNSKDDNVNDEVVEKESALLQQNAPDEIEENSEEVEEEEEEEEAVEEKTEKKEIENILEPKKQADVDEDEEVEEEYEEAEEAEEIDKPEEVEKTETAKEEQNECNTNETSTQLDLNQTEKIEPDQSPNDIKDNCIDKVKEIPIKIETETVHNTNSKEQEEIKKNEHEPAPTVPLDKVEEIEIKPIGPAKEVITKTHTEIITKTTDKPVGSTSTQTEYNIIENIVTVNRTTKTLDHAYEEIPDNVSSIKTFTPPTLDRNLISPQPIFRSYQPFSTPEDNTERRHSLLLERISVERQMPSDIYQSNYQTYNQTYEDKQYPQEPQSEILIVNNVKPSTVSKNQQWYQRSETDNVTSSSSVPSDSYSSQQNFQTQFKPQTQQPLFNQPKPQTQSAYETLYQPQPRIQPSPQPTYQPPPQQSHQPVYQPKPQTQPTYQPQPQMHPPTQPTYQTPVQETAPLYHPQPQYQQNYVDNTMQETYKSSKNQYEQTSYPSYNSKPVWNSSLDSQPLTTSQPNQYSHQKDYSESYQKSSQHSSYVPPPWEQDPNYVVDNSTQNYYQPPPLNTAFPSNEWKPTKPAPKFPKPAPKAYIPPAPNQSFVKPVIIEPPKQKGRKTYYSEYERRYISVPEATYIPNETKFQAQPDPSPQYYYDNNETTEVVEPQWRKELREFKEQTSKTTIHTEHTSVRPPWEDDPKYAAPKDFTPTPTWTQTLNPRSWRERSYEPEYIGSQEWPKTNTLGRGRPQSSYVKSNFDRAPDRTRGVSVDRYNPNNYQSPLTREHPPPASHILDPIVQGQTYHNPNVPAYHSRASVEPREQPVTYQQPRHRESRAPPVQSRSFKYLQWITGTDD</sequence>
<feature type="region of interest" description="Disordered" evidence="1">
    <location>
        <begin position="573"/>
        <end position="597"/>
    </location>
</feature>
<feature type="compositionally biased region" description="Polar residues" evidence="1">
    <location>
        <begin position="109"/>
        <end position="119"/>
    </location>
</feature>
<feature type="compositionally biased region" description="Polar residues" evidence="1">
    <location>
        <begin position="763"/>
        <end position="779"/>
    </location>
</feature>
<feature type="compositionally biased region" description="Basic and acidic residues" evidence="1">
    <location>
        <begin position="329"/>
        <end position="339"/>
    </location>
</feature>
<dbReference type="Proteomes" id="UP001497472">
    <property type="component" value="Unassembled WGS sequence"/>
</dbReference>
<feature type="compositionally biased region" description="Polar residues" evidence="1">
    <location>
        <begin position="905"/>
        <end position="942"/>
    </location>
</feature>
<feature type="region of interest" description="Disordered" evidence="1">
    <location>
        <begin position="763"/>
        <end position="887"/>
    </location>
</feature>
<feature type="compositionally biased region" description="Basic and acidic residues" evidence="1">
    <location>
        <begin position="473"/>
        <end position="492"/>
    </location>
</feature>
<gene>
    <name evidence="2" type="ORF">LNINA_LOCUS5166</name>
</gene>
<feature type="region of interest" description="Disordered" evidence="1">
    <location>
        <begin position="905"/>
        <end position="1018"/>
    </location>
</feature>
<feature type="compositionally biased region" description="Polar residues" evidence="1">
    <location>
        <begin position="807"/>
        <end position="819"/>
    </location>
</feature>
<feature type="region of interest" description="Disordered" evidence="1">
    <location>
        <begin position="91"/>
        <end position="135"/>
    </location>
</feature>
<feature type="region of interest" description="Disordered" evidence="1">
    <location>
        <begin position="1"/>
        <end position="25"/>
    </location>
</feature>
<feature type="compositionally biased region" description="Low complexity" evidence="1">
    <location>
        <begin position="780"/>
        <end position="806"/>
    </location>
</feature>
<feature type="compositionally biased region" description="Basic and acidic residues" evidence="1">
    <location>
        <begin position="1174"/>
        <end position="1183"/>
    </location>
</feature>
<feature type="compositionally biased region" description="Low complexity" evidence="1">
    <location>
        <begin position="949"/>
        <end position="960"/>
    </location>
</feature>
<feature type="compositionally biased region" description="Acidic residues" evidence="1">
    <location>
        <begin position="384"/>
        <end position="405"/>
    </location>
</feature>
<feature type="compositionally biased region" description="Low complexity" evidence="1">
    <location>
        <begin position="314"/>
        <end position="328"/>
    </location>
</feature>
<feature type="compositionally biased region" description="Low complexity" evidence="1">
    <location>
        <begin position="843"/>
        <end position="863"/>
    </location>
</feature>
<feature type="compositionally biased region" description="Polar residues" evidence="1">
    <location>
        <begin position="126"/>
        <end position="135"/>
    </location>
</feature>
<feature type="region of interest" description="Disordered" evidence="1">
    <location>
        <begin position="1094"/>
        <end position="1257"/>
    </location>
</feature>
<reference evidence="2 3" key="1">
    <citation type="submission" date="2023-11" db="EMBL/GenBank/DDBJ databases">
        <authorList>
            <person name="Okamura Y."/>
        </authorList>
    </citation>
    <scope>NUCLEOTIDE SEQUENCE [LARGE SCALE GENOMIC DNA]</scope>
</reference>
<feature type="compositionally biased region" description="Pro residues" evidence="1">
    <location>
        <begin position="828"/>
        <end position="842"/>
    </location>
</feature>
<feature type="compositionally biased region" description="Basic and acidic residues" evidence="1">
    <location>
        <begin position="544"/>
        <end position="561"/>
    </location>
</feature>
<feature type="compositionally biased region" description="Basic and acidic residues" evidence="1">
    <location>
        <begin position="412"/>
        <end position="444"/>
    </location>
</feature>
<feature type="compositionally biased region" description="Polar residues" evidence="1">
    <location>
        <begin position="1155"/>
        <end position="1172"/>
    </location>
</feature>
<accession>A0AAV1J7S0</accession>
<evidence type="ECO:0000313" key="3">
    <source>
        <dbReference type="Proteomes" id="UP001497472"/>
    </source>
</evidence>
<proteinExistence type="predicted"/>
<feature type="compositionally biased region" description="Basic and acidic residues" evidence="1">
    <location>
        <begin position="1094"/>
        <end position="1118"/>
    </location>
</feature>
<dbReference type="EMBL" id="CAVLEF010000007">
    <property type="protein sequence ID" value="CAK1545526.1"/>
    <property type="molecule type" value="Genomic_DNA"/>
</dbReference>
<keyword evidence="3" id="KW-1185">Reference proteome</keyword>
<name>A0AAV1J7S0_9NEOP</name>
<feature type="compositionally biased region" description="Acidic residues" evidence="1">
    <location>
        <begin position="493"/>
        <end position="514"/>
    </location>
</feature>
<feature type="compositionally biased region" description="Polar residues" evidence="1">
    <location>
        <begin position="1127"/>
        <end position="1137"/>
    </location>
</feature>
<feature type="compositionally biased region" description="Polar residues" evidence="1">
    <location>
        <begin position="530"/>
        <end position="543"/>
    </location>
</feature>
<feature type="compositionally biased region" description="Pro residues" evidence="1">
    <location>
        <begin position="999"/>
        <end position="1017"/>
    </location>
</feature>
<evidence type="ECO:0000313" key="2">
    <source>
        <dbReference type="EMBL" id="CAK1545526.1"/>
    </source>
</evidence>
<evidence type="ECO:0000256" key="1">
    <source>
        <dbReference type="SAM" id="MobiDB-lite"/>
    </source>
</evidence>